<keyword evidence="1" id="KW-0175">Coiled coil</keyword>
<accession>A0A6J5SHU4</accession>
<dbReference type="EMBL" id="LR797415">
    <property type="protein sequence ID" value="CAB4213854.1"/>
    <property type="molecule type" value="Genomic_DNA"/>
</dbReference>
<feature type="coiled-coil region" evidence="1">
    <location>
        <begin position="40"/>
        <end position="85"/>
    </location>
</feature>
<sequence>MFGIPLPWLIVGVLVSLFGSYRVGHHYGWLERDNDMKIAIAKKNDEARATEQKLNEQLNANATKLQETTNVINEKQSALDRAIRAGRVRISAPSCPQAPTAATTATPDRKEAASQPDRAPDPAPDAERETLAAIAEIVAQGDRNTAQLNACIDAYNEARDLLNGKR</sequence>
<evidence type="ECO:0000313" key="3">
    <source>
        <dbReference type="EMBL" id="CAB4213854.1"/>
    </source>
</evidence>
<name>A0A6J5SHU4_9CAUD</name>
<evidence type="ECO:0000313" key="4">
    <source>
        <dbReference type="EMBL" id="CAB5229508.1"/>
    </source>
</evidence>
<proteinExistence type="predicted"/>
<evidence type="ECO:0000256" key="2">
    <source>
        <dbReference type="SAM" id="MobiDB-lite"/>
    </source>
</evidence>
<feature type="region of interest" description="Disordered" evidence="2">
    <location>
        <begin position="91"/>
        <end position="128"/>
    </location>
</feature>
<reference evidence="3" key="1">
    <citation type="submission" date="2020-05" db="EMBL/GenBank/DDBJ databases">
        <authorList>
            <person name="Chiriac C."/>
            <person name="Salcher M."/>
            <person name="Ghai R."/>
            <person name="Kavagutti S V."/>
        </authorList>
    </citation>
    <scope>NUCLEOTIDE SEQUENCE</scope>
</reference>
<gene>
    <name evidence="3" type="ORF">UFOVP1466_4</name>
    <name evidence="4" type="ORF">UFOVP1554_44</name>
</gene>
<dbReference type="EMBL" id="LR798403">
    <property type="protein sequence ID" value="CAB5229508.1"/>
    <property type="molecule type" value="Genomic_DNA"/>
</dbReference>
<protein>
    <recommendedName>
        <fullName evidence="5">Spanin, inner membrane subunit</fullName>
    </recommendedName>
</protein>
<evidence type="ECO:0008006" key="5">
    <source>
        <dbReference type="Google" id="ProtNLM"/>
    </source>
</evidence>
<organism evidence="3">
    <name type="scientific">uncultured Caudovirales phage</name>
    <dbReference type="NCBI Taxonomy" id="2100421"/>
    <lineage>
        <taxon>Viruses</taxon>
        <taxon>Duplodnaviria</taxon>
        <taxon>Heunggongvirae</taxon>
        <taxon>Uroviricota</taxon>
        <taxon>Caudoviricetes</taxon>
        <taxon>Peduoviridae</taxon>
        <taxon>Maltschvirus</taxon>
        <taxon>Maltschvirus maltsch</taxon>
    </lineage>
</organism>
<evidence type="ECO:0000256" key="1">
    <source>
        <dbReference type="SAM" id="Coils"/>
    </source>
</evidence>